<dbReference type="PANTHER" id="PTHR43118">
    <property type="entry name" value="RHAMNOGALACTURONAN LYASE (EUROFUNG)"/>
    <property type="match status" value="1"/>
</dbReference>
<dbReference type="EMBL" id="ADZX01000464">
    <property type="protein sequence ID" value="EFK96500.1"/>
    <property type="molecule type" value="Genomic_DNA"/>
</dbReference>
<evidence type="ECO:0000259" key="1">
    <source>
        <dbReference type="Pfam" id="PF21348"/>
    </source>
</evidence>
<reference evidence="2" key="2">
    <citation type="journal article" date="2011" name="Microb. Ecol.">
        <title>Taxonomic and Functional Metagenomic Profiling of the Microbial Community in the Anoxic Sediment of a Sub-saline Shallow Lake (Laguna de Carrizo, Central Spain).</title>
        <authorList>
            <person name="Ferrer M."/>
            <person name="Guazzaroni M.E."/>
            <person name="Richter M."/>
            <person name="Garcia-Salamanca A."/>
            <person name="Yarza P."/>
            <person name="Suarez-Suarez A."/>
            <person name="Solano J."/>
            <person name="Alcaide M."/>
            <person name="van Dillewijn P."/>
            <person name="Molina-Henares M.A."/>
            <person name="Lopez-Cortes N."/>
            <person name="Al-Ramahi Y."/>
            <person name="Guerrero C."/>
            <person name="Acosta A."/>
            <person name="de Eugenio L.I."/>
            <person name="Martinez V."/>
            <person name="Marques S."/>
            <person name="Rojo F."/>
            <person name="Santero E."/>
            <person name="Genilloud O."/>
            <person name="Perez-Perez J."/>
            <person name="Rossello-Mora R."/>
            <person name="Ramos J.L."/>
        </authorList>
    </citation>
    <scope>NUCLEOTIDE SEQUENCE</scope>
</reference>
<reference evidence="2" key="1">
    <citation type="submission" date="2010-07" db="EMBL/GenBank/DDBJ databases">
        <authorList>
            <consortium name="CONSOLIDER consortium CSD2007-00005"/>
            <person name="Guazzaroni M.-E."/>
            <person name="Richter M."/>
            <person name="Garcia-Salamanca A."/>
            <person name="Yarza P."/>
            <person name="Ferrer M."/>
        </authorList>
    </citation>
    <scope>NUCLEOTIDE SEQUENCE</scope>
</reference>
<comment type="caution">
    <text evidence="2">The sequence shown here is derived from an EMBL/GenBank/DDBJ whole genome shotgun (WGS) entry which is preliminary data.</text>
</comment>
<feature type="domain" description="Rhamnogalacturonan lyase family 11 C-terminal" evidence="1">
    <location>
        <begin position="2"/>
        <end position="235"/>
    </location>
</feature>
<name>D9PIW6_9ZZZZ</name>
<organism evidence="2">
    <name type="scientific">sediment metagenome</name>
    <dbReference type="NCBI Taxonomy" id="749907"/>
    <lineage>
        <taxon>unclassified sequences</taxon>
        <taxon>metagenomes</taxon>
        <taxon>ecological metagenomes</taxon>
    </lineage>
</organism>
<protein>
    <recommendedName>
        <fullName evidence="1">Rhamnogalacturonan lyase family 11 C-terminal domain-containing protein</fullName>
    </recommendedName>
</protein>
<proteinExistence type="predicted"/>
<dbReference type="InterPro" id="IPR034641">
    <property type="entry name" value="RGL11"/>
</dbReference>
<evidence type="ECO:0000313" key="2">
    <source>
        <dbReference type="EMBL" id="EFK96500.1"/>
    </source>
</evidence>
<dbReference type="AlphaFoldDB" id="D9PIW6"/>
<dbReference type="InterPro" id="IPR049366">
    <property type="entry name" value="RGL11_C"/>
</dbReference>
<accession>D9PIW6</accession>
<dbReference type="SUPFAM" id="SSF69318">
    <property type="entry name" value="Integrin alpha N-terminal domain"/>
    <property type="match status" value="1"/>
</dbReference>
<dbReference type="InterPro" id="IPR028994">
    <property type="entry name" value="Integrin_alpha_N"/>
</dbReference>
<dbReference type="PANTHER" id="PTHR43118:SF1">
    <property type="entry name" value="RHAMNOGALACTURONAN LYASE (EUROFUNG)"/>
    <property type="match status" value="1"/>
</dbReference>
<dbReference type="Pfam" id="PF21348">
    <property type="entry name" value="RGL11_C"/>
    <property type="match status" value="1"/>
</dbReference>
<gene>
    <name evidence="2" type="ORF">LDC_1475</name>
</gene>
<sequence length="239" mass="26622">MHGLHAVDVDGDGKDEIILGSAALDHDGKPLWNTGKGHPDICYVADFDPARPGLEIFFGLEKRQPRGGVALHDARTGAEIWGNPEKTVHVHSTGMVGDIIADEPGIECYAGESKGGTGWWLYTAAGKLINRDDLGELAPRAVYWLDGPTKVYVSGKTMYRWPHHEIRKLPGRIVALADFLGDWREEIVVALDGEVRIYTTTVPTRLRRPWLMADPLYRNDVTMQTMGYFYPPQLSRPAF</sequence>